<protein>
    <submittedName>
        <fullName evidence="2">Uncharacterized protein</fullName>
    </submittedName>
</protein>
<dbReference type="RefSeq" id="WP_135392269.1">
    <property type="nucleotide sequence ID" value="NZ_SRMB01000001.1"/>
</dbReference>
<comment type="caution">
    <text evidence="2">The sequence shown here is derived from an EMBL/GenBank/DDBJ whole genome shotgun (WGS) entry which is preliminary data.</text>
</comment>
<dbReference type="OrthoDB" id="1467525at2"/>
<evidence type="ECO:0000256" key="1">
    <source>
        <dbReference type="SAM" id="SignalP"/>
    </source>
</evidence>
<evidence type="ECO:0000313" key="2">
    <source>
        <dbReference type="EMBL" id="TGE28622.1"/>
    </source>
</evidence>
<gene>
    <name evidence="2" type="ORF">E5K02_03910</name>
</gene>
<sequence length="255" mass="29040">MSLSCLSLKRLLPLAPLAALAFTSCENKTVPGPESGADYFPLAVGNYRIYQVLDTTWSNYQRTPVSYQFRETVADQITDAAGQASFRVVRAKRVLPTDAWRDDSVMVITATPKYVAQTRNNRRTIDLVFPVRDNYAWNMYSFVSVDTAAESRNEDNRRYEAVGQPFQATAAGKTYRYEQTASTALIVDNRNLYGFDNEYYLSTYKEVYAKGVGPVYRVRRRLNYCDEQSPTCSRSNTRIYKGQARVEVLIEQGKI</sequence>
<name>A0A4Z0QIV7_9BACT</name>
<evidence type="ECO:0000313" key="3">
    <source>
        <dbReference type="Proteomes" id="UP000298471"/>
    </source>
</evidence>
<accession>A0A4Z0QIV7</accession>
<reference evidence="2 3" key="1">
    <citation type="submission" date="2019-04" db="EMBL/GenBank/DDBJ databases">
        <authorList>
            <person name="Feng G."/>
            <person name="Zhang J."/>
            <person name="Zhu H."/>
        </authorList>
    </citation>
    <scope>NUCLEOTIDE SEQUENCE [LARGE SCALE GENOMIC DNA]</scope>
    <source>
        <strain evidence="2 3">9PBR-1</strain>
    </source>
</reference>
<keyword evidence="1" id="KW-0732">Signal</keyword>
<dbReference type="AlphaFoldDB" id="A0A4Z0QIV7"/>
<proteinExistence type="predicted"/>
<feature type="signal peptide" evidence="1">
    <location>
        <begin position="1"/>
        <end position="21"/>
    </location>
</feature>
<keyword evidence="3" id="KW-1185">Reference proteome</keyword>
<organism evidence="2 3">
    <name type="scientific">Hymenobacter metallicola</name>
    <dbReference type="NCBI Taxonomy" id="2563114"/>
    <lineage>
        <taxon>Bacteria</taxon>
        <taxon>Pseudomonadati</taxon>
        <taxon>Bacteroidota</taxon>
        <taxon>Cytophagia</taxon>
        <taxon>Cytophagales</taxon>
        <taxon>Hymenobacteraceae</taxon>
        <taxon>Hymenobacter</taxon>
    </lineage>
</organism>
<dbReference type="EMBL" id="SRMB01000001">
    <property type="protein sequence ID" value="TGE28622.1"/>
    <property type="molecule type" value="Genomic_DNA"/>
</dbReference>
<dbReference type="Proteomes" id="UP000298471">
    <property type="component" value="Unassembled WGS sequence"/>
</dbReference>
<feature type="chain" id="PRO_5021259161" evidence="1">
    <location>
        <begin position="22"/>
        <end position="255"/>
    </location>
</feature>